<keyword evidence="1" id="KW-0677">Repeat</keyword>
<accession>A0A9P9DA13</accession>
<dbReference type="Pfam" id="PF14420">
    <property type="entry name" value="Clr5"/>
    <property type="match status" value="1"/>
</dbReference>
<sequence>MTKDWDSVRSEIKDLSVNQKKCLQDVKTIMETRHKFRASTRAYRMKLKEWGYMRNKARESNYDNTTPKPDGNAGERQVHSEDESETTVDAGDEVDVVESTESSDIVVDPWVQSRKISTEIVMDMLASVLEGDCDKLEKQIMANPDHMSYPIGLPFEAHGGRFFNHPALNNCVILQHANQTILDIACGLPAGPIPWLLLDRGGRGSRHPLGTDLAFHNAIRNNRTFTIQALIFLAKSDVNGMPGTSWKPLMQAAFWNSVDAVRVLLDRGAQVNESAPSVGGGSLKTALQIALDRRVNNYPDISLRERSEKAIKMLLDAGADIHVPPSPIQSPDDPVSGALTPFEVFLKPWQGSMFWTATISETDIHCLEVFIRKGANLHTKFTGFPCSSPSSNTFQHQMVWHAAPNLARLIIDHASAFPGANGSHLLHEIIGSCPEAKRHPAETLRDIDVLLRQGADPNSLNLDGFSPIKICLTSCPGVDIVPRLKALLLAGADPESKDSVGAQPIVLAARAFKDPVLSEVMEVLISKFRGRDTKGLDGFSTWDAEYFPISNDPTFEQVLRYTDRNGDLANNMRQMLPGDVHEPFQKAAFSVASQTYLNNMMTISRTDRALSITTRDNENLLHIIHLRDAAGLPEYKFDQRFVLGLIASQPQPLLSLPQHTAITDISQSAPVNIDAIASMSTDVAMPDIPNFLAISSSLVDEATPKASAERRHSISSVASNESTGSFFIPSTTQVRWRRPGHMPEPQNRVTIASQVVRYECASCNNGIKLTREEKEKHHDEHLHTLTCEEQGCRRRFCLAERG</sequence>
<dbReference type="OrthoDB" id="194358at2759"/>
<dbReference type="Gene3D" id="1.25.40.20">
    <property type="entry name" value="Ankyrin repeat-containing domain"/>
    <property type="match status" value="2"/>
</dbReference>
<protein>
    <recommendedName>
        <fullName evidence="5">Clr5 domain-containing protein</fullName>
    </recommendedName>
</protein>
<feature type="region of interest" description="Disordered" evidence="4">
    <location>
        <begin position="58"/>
        <end position="92"/>
    </location>
</feature>
<organism evidence="6 7">
    <name type="scientific">Dendryphion nanum</name>
    <dbReference type="NCBI Taxonomy" id="256645"/>
    <lineage>
        <taxon>Eukaryota</taxon>
        <taxon>Fungi</taxon>
        <taxon>Dikarya</taxon>
        <taxon>Ascomycota</taxon>
        <taxon>Pezizomycotina</taxon>
        <taxon>Dothideomycetes</taxon>
        <taxon>Pleosporomycetidae</taxon>
        <taxon>Pleosporales</taxon>
        <taxon>Torulaceae</taxon>
        <taxon>Dendryphion</taxon>
    </lineage>
</organism>
<proteinExistence type="predicted"/>
<dbReference type="PROSITE" id="PS50088">
    <property type="entry name" value="ANK_REPEAT"/>
    <property type="match status" value="1"/>
</dbReference>
<dbReference type="Proteomes" id="UP000700596">
    <property type="component" value="Unassembled WGS sequence"/>
</dbReference>
<reference evidence="6" key="1">
    <citation type="journal article" date="2021" name="Nat. Commun.">
        <title>Genetic determinants of endophytism in the Arabidopsis root mycobiome.</title>
        <authorList>
            <person name="Mesny F."/>
            <person name="Miyauchi S."/>
            <person name="Thiergart T."/>
            <person name="Pickel B."/>
            <person name="Atanasova L."/>
            <person name="Karlsson M."/>
            <person name="Huettel B."/>
            <person name="Barry K.W."/>
            <person name="Haridas S."/>
            <person name="Chen C."/>
            <person name="Bauer D."/>
            <person name="Andreopoulos W."/>
            <person name="Pangilinan J."/>
            <person name="LaButti K."/>
            <person name="Riley R."/>
            <person name="Lipzen A."/>
            <person name="Clum A."/>
            <person name="Drula E."/>
            <person name="Henrissat B."/>
            <person name="Kohler A."/>
            <person name="Grigoriev I.V."/>
            <person name="Martin F.M."/>
            <person name="Hacquard S."/>
        </authorList>
    </citation>
    <scope>NUCLEOTIDE SEQUENCE</scope>
    <source>
        <strain evidence="6">MPI-CAGE-CH-0243</strain>
    </source>
</reference>
<evidence type="ECO:0000256" key="4">
    <source>
        <dbReference type="SAM" id="MobiDB-lite"/>
    </source>
</evidence>
<dbReference type="SUPFAM" id="SSF48403">
    <property type="entry name" value="Ankyrin repeat"/>
    <property type="match status" value="1"/>
</dbReference>
<feature type="repeat" description="ANK" evidence="3">
    <location>
        <begin position="244"/>
        <end position="276"/>
    </location>
</feature>
<dbReference type="AlphaFoldDB" id="A0A9P9DA13"/>
<keyword evidence="2 3" id="KW-0040">ANK repeat</keyword>
<dbReference type="SMART" id="SM00248">
    <property type="entry name" value="ANK"/>
    <property type="match status" value="4"/>
</dbReference>
<evidence type="ECO:0000313" key="7">
    <source>
        <dbReference type="Proteomes" id="UP000700596"/>
    </source>
</evidence>
<dbReference type="EMBL" id="JAGMWT010000016">
    <property type="protein sequence ID" value="KAH7115046.1"/>
    <property type="molecule type" value="Genomic_DNA"/>
</dbReference>
<dbReference type="InterPro" id="IPR025676">
    <property type="entry name" value="Clr5_dom"/>
</dbReference>
<keyword evidence="7" id="KW-1185">Reference proteome</keyword>
<dbReference type="InterPro" id="IPR036770">
    <property type="entry name" value="Ankyrin_rpt-contain_sf"/>
</dbReference>
<feature type="compositionally biased region" description="Acidic residues" evidence="4">
    <location>
        <begin position="82"/>
        <end position="92"/>
    </location>
</feature>
<evidence type="ECO:0000259" key="5">
    <source>
        <dbReference type="Pfam" id="PF14420"/>
    </source>
</evidence>
<feature type="domain" description="Clr5" evidence="5">
    <location>
        <begin position="1"/>
        <end position="52"/>
    </location>
</feature>
<dbReference type="Pfam" id="PF12796">
    <property type="entry name" value="Ank_2"/>
    <property type="match status" value="1"/>
</dbReference>
<evidence type="ECO:0000256" key="3">
    <source>
        <dbReference type="PROSITE-ProRule" id="PRU00023"/>
    </source>
</evidence>
<gene>
    <name evidence="6" type="ORF">B0J11DRAFT_584350</name>
</gene>
<evidence type="ECO:0000313" key="6">
    <source>
        <dbReference type="EMBL" id="KAH7115046.1"/>
    </source>
</evidence>
<comment type="caution">
    <text evidence="6">The sequence shown here is derived from an EMBL/GenBank/DDBJ whole genome shotgun (WGS) entry which is preliminary data.</text>
</comment>
<dbReference type="InterPro" id="IPR050745">
    <property type="entry name" value="Multifunctional_regulatory"/>
</dbReference>
<evidence type="ECO:0000256" key="1">
    <source>
        <dbReference type="ARBA" id="ARBA00022737"/>
    </source>
</evidence>
<dbReference type="InterPro" id="IPR002110">
    <property type="entry name" value="Ankyrin_rpt"/>
</dbReference>
<evidence type="ECO:0000256" key="2">
    <source>
        <dbReference type="ARBA" id="ARBA00023043"/>
    </source>
</evidence>
<name>A0A9P9DA13_9PLEO</name>
<dbReference type="PANTHER" id="PTHR24189">
    <property type="entry name" value="MYOTROPHIN"/>
    <property type="match status" value="1"/>
</dbReference>